<comment type="caution">
    <text evidence="1">The sequence shown here is derived from an EMBL/GenBank/DDBJ whole genome shotgun (WGS) entry which is preliminary data.</text>
</comment>
<proteinExistence type="predicted"/>
<dbReference type="EMBL" id="JARKIB010000003">
    <property type="protein sequence ID" value="KAJ7783363.1"/>
    <property type="molecule type" value="Genomic_DNA"/>
</dbReference>
<evidence type="ECO:0000313" key="2">
    <source>
        <dbReference type="Proteomes" id="UP001215598"/>
    </source>
</evidence>
<name>A0AAD7KDJ8_9AGAR</name>
<evidence type="ECO:0000313" key="1">
    <source>
        <dbReference type="EMBL" id="KAJ7783363.1"/>
    </source>
</evidence>
<gene>
    <name evidence="1" type="ORF">B0H16DRAFT_1710146</name>
</gene>
<reference evidence="1" key="1">
    <citation type="submission" date="2023-03" db="EMBL/GenBank/DDBJ databases">
        <title>Massive genome expansion in bonnet fungi (Mycena s.s.) driven by repeated elements and novel gene families across ecological guilds.</title>
        <authorList>
            <consortium name="Lawrence Berkeley National Laboratory"/>
            <person name="Harder C.B."/>
            <person name="Miyauchi S."/>
            <person name="Viragh M."/>
            <person name="Kuo A."/>
            <person name="Thoen E."/>
            <person name="Andreopoulos B."/>
            <person name="Lu D."/>
            <person name="Skrede I."/>
            <person name="Drula E."/>
            <person name="Henrissat B."/>
            <person name="Morin E."/>
            <person name="Kohler A."/>
            <person name="Barry K."/>
            <person name="LaButti K."/>
            <person name="Morin E."/>
            <person name="Salamov A."/>
            <person name="Lipzen A."/>
            <person name="Mereny Z."/>
            <person name="Hegedus B."/>
            <person name="Baldrian P."/>
            <person name="Stursova M."/>
            <person name="Weitz H."/>
            <person name="Taylor A."/>
            <person name="Grigoriev I.V."/>
            <person name="Nagy L.G."/>
            <person name="Martin F."/>
            <person name="Kauserud H."/>
        </authorList>
    </citation>
    <scope>NUCLEOTIDE SEQUENCE</scope>
    <source>
        <strain evidence="1">CBHHK182m</strain>
    </source>
</reference>
<accession>A0AAD7KDJ8</accession>
<sequence>MVAGVTASQASCVNRLPHPYAIAPASQNGPTSQNGHAPGDCAFAAVIHRTHPPIHLVHHARPPRAENLMNRSVDCALMGELNDFANVKTNVDTYYTLCRNAG</sequence>
<dbReference type="AlphaFoldDB" id="A0AAD7KDJ8"/>
<protein>
    <submittedName>
        <fullName evidence="1">Uncharacterized protein</fullName>
    </submittedName>
</protein>
<keyword evidence="2" id="KW-1185">Reference proteome</keyword>
<dbReference type="Proteomes" id="UP001215598">
    <property type="component" value="Unassembled WGS sequence"/>
</dbReference>
<organism evidence="1 2">
    <name type="scientific">Mycena metata</name>
    <dbReference type="NCBI Taxonomy" id="1033252"/>
    <lineage>
        <taxon>Eukaryota</taxon>
        <taxon>Fungi</taxon>
        <taxon>Dikarya</taxon>
        <taxon>Basidiomycota</taxon>
        <taxon>Agaricomycotina</taxon>
        <taxon>Agaricomycetes</taxon>
        <taxon>Agaricomycetidae</taxon>
        <taxon>Agaricales</taxon>
        <taxon>Marasmiineae</taxon>
        <taxon>Mycenaceae</taxon>
        <taxon>Mycena</taxon>
    </lineage>
</organism>